<organism evidence="1 2">
    <name type="scientific">Orenia metallireducens</name>
    <dbReference type="NCBI Taxonomy" id="1413210"/>
    <lineage>
        <taxon>Bacteria</taxon>
        <taxon>Bacillati</taxon>
        <taxon>Bacillota</taxon>
        <taxon>Clostridia</taxon>
        <taxon>Halanaerobiales</taxon>
        <taxon>Halobacteroidaceae</taxon>
        <taxon>Orenia</taxon>
    </lineage>
</organism>
<accession>A0A285IJJ9</accession>
<name>A0A285IJJ9_9FIRM</name>
<dbReference type="AlphaFoldDB" id="A0A285IJJ9"/>
<protein>
    <submittedName>
        <fullName evidence="1">Uncharacterized protein</fullName>
    </submittedName>
</protein>
<sequence length="87" mass="10236">MDEDSSIQVSNNEMVERFTLAFNSIISDRAKLSKLLGKSFGGKRDYYDKLGYKKELNFDDYWTKYDRGDIAKVVIDRPVDKTWKDKK</sequence>
<evidence type="ECO:0000313" key="1">
    <source>
        <dbReference type="EMBL" id="SNY47141.1"/>
    </source>
</evidence>
<evidence type="ECO:0000313" key="2">
    <source>
        <dbReference type="Proteomes" id="UP000219573"/>
    </source>
</evidence>
<dbReference type="RefSeq" id="WP_097019602.1">
    <property type="nucleotide sequence ID" value="NZ_OBDZ01000047.1"/>
</dbReference>
<dbReference type="EMBL" id="OBDZ01000047">
    <property type="protein sequence ID" value="SNY47141.1"/>
    <property type="molecule type" value="Genomic_DNA"/>
</dbReference>
<gene>
    <name evidence="1" type="ORF">SAMN06265827_14724</name>
</gene>
<dbReference type="Proteomes" id="UP000219573">
    <property type="component" value="Unassembled WGS sequence"/>
</dbReference>
<reference evidence="2" key="1">
    <citation type="submission" date="2017-09" db="EMBL/GenBank/DDBJ databases">
        <authorList>
            <person name="Varghese N."/>
            <person name="Submissions S."/>
        </authorList>
    </citation>
    <scope>NUCLEOTIDE SEQUENCE [LARGE SCALE GENOMIC DNA]</scope>
    <source>
        <strain evidence="2">MSL47</strain>
    </source>
</reference>
<keyword evidence="2" id="KW-1185">Reference proteome</keyword>
<proteinExistence type="predicted"/>